<accession>A0A6S7LG74</accession>
<protein>
    <submittedName>
        <fullName evidence="2">Uncharacterized protein</fullName>
    </submittedName>
</protein>
<evidence type="ECO:0000256" key="1">
    <source>
        <dbReference type="SAM" id="MobiDB-lite"/>
    </source>
</evidence>
<dbReference type="Proteomes" id="UP001152795">
    <property type="component" value="Unassembled WGS sequence"/>
</dbReference>
<feature type="non-terminal residue" evidence="2">
    <location>
        <position position="1"/>
    </location>
</feature>
<organism evidence="2 3">
    <name type="scientific">Paramuricea clavata</name>
    <name type="common">Red gorgonian</name>
    <name type="synonym">Violescent sea-whip</name>
    <dbReference type="NCBI Taxonomy" id="317549"/>
    <lineage>
        <taxon>Eukaryota</taxon>
        <taxon>Metazoa</taxon>
        <taxon>Cnidaria</taxon>
        <taxon>Anthozoa</taxon>
        <taxon>Octocorallia</taxon>
        <taxon>Malacalcyonacea</taxon>
        <taxon>Plexauridae</taxon>
        <taxon>Paramuricea</taxon>
    </lineage>
</organism>
<dbReference type="EMBL" id="CACRXK020022631">
    <property type="protein sequence ID" value="CAB4037003.1"/>
    <property type="molecule type" value="Genomic_DNA"/>
</dbReference>
<dbReference type="OrthoDB" id="10625912at2759"/>
<proteinExistence type="predicted"/>
<keyword evidence="3" id="KW-1185">Reference proteome</keyword>
<feature type="region of interest" description="Disordered" evidence="1">
    <location>
        <begin position="85"/>
        <end position="105"/>
    </location>
</feature>
<evidence type="ECO:0000313" key="2">
    <source>
        <dbReference type="EMBL" id="CAB4037003.1"/>
    </source>
</evidence>
<name>A0A6S7LG74_PARCT</name>
<sequence length="105" mass="12159">KRGKENSRDIDNIQNTAYEGDTPRNMELQKIPDPECVYEEPAEYAQLASSQRVPVDASYQSLLNVQNYEQPDTDYNEKFQQYASMNMDSNPRNEVPGESDYEKID</sequence>
<evidence type="ECO:0000313" key="3">
    <source>
        <dbReference type="Proteomes" id="UP001152795"/>
    </source>
</evidence>
<feature type="region of interest" description="Disordered" evidence="1">
    <location>
        <begin position="1"/>
        <end position="27"/>
    </location>
</feature>
<gene>
    <name evidence="2" type="ORF">PACLA_8A079330</name>
</gene>
<feature type="compositionally biased region" description="Basic and acidic residues" evidence="1">
    <location>
        <begin position="1"/>
        <end position="11"/>
    </location>
</feature>
<dbReference type="AlphaFoldDB" id="A0A6S7LG74"/>
<reference evidence="2" key="1">
    <citation type="submission" date="2020-04" db="EMBL/GenBank/DDBJ databases">
        <authorList>
            <person name="Alioto T."/>
            <person name="Alioto T."/>
            <person name="Gomez Garrido J."/>
        </authorList>
    </citation>
    <scope>NUCLEOTIDE SEQUENCE</scope>
    <source>
        <strain evidence="2">A484AB</strain>
    </source>
</reference>
<comment type="caution">
    <text evidence="2">The sequence shown here is derived from an EMBL/GenBank/DDBJ whole genome shotgun (WGS) entry which is preliminary data.</text>
</comment>